<comment type="subcellular location">
    <subcellularLocation>
        <location evidence="1">Membrane</location>
        <topology evidence="1">Multi-pass membrane protein</topology>
    </subcellularLocation>
</comment>
<feature type="transmembrane region" description="Helical" evidence="8">
    <location>
        <begin position="256"/>
        <end position="281"/>
    </location>
</feature>
<evidence type="ECO:0000313" key="10">
    <source>
        <dbReference type="Proteomes" id="UP000000674"/>
    </source>
</evidence>
<dbReference type="Pfam" id="PF00474">
    <property type="entry name" value="SSF"/>
    <property type="match status" value="1"/>
</dbReference>
<feature type="transmembrane region" description="Helical" evidence="8">
    <location>
        <begin position="226"/>
        <end position="244"/>
    </location>
</feature>
<feature type="transmembrane region" description="Helical" evidence="8">
    <location>
        <begin position="301"/>
        <end position="322"/>
    </location>
</feature>
<feature type="transmembrane region" description="Helical" evidence="8">
    <location>
        <begin position="12"/>
        <end position="33"/>
    </location>
</feature>
<dbReference type="InterPro" id="IPR038377">
    <property type="entry name" value="Na/Glc_symporter_sf"/>
</dbReference>
<dbReference type="PANTHER" id="PTHR48086">
    <property type="entry name" value="SODIUM/PROLINE SYMPORTER-RELATED"/>
    <property type="match status" value="1"/>
</dbReference>
<feature type="transmembrane region" description="Helical" evidence="8">
    <location>
        <begin position="186"/>
        <end position="206"/>
    </location>
</feature>
<feature type="transmembrane region" description="Helical" evidence="8">
    <location>
        <begin position="82"/>
        <end position="100"/>
    </location>
</feature>
<evidence type="ECO:0000256" key="4">
    <source>
        <dbReference type="ARBA" id="ARBA00022692"/>
    </source>
</evidence>
<dbReference type="InterPro" id="IPR050277">
    <property type="entry name" value="Sodium:Solute_Symporter"/>
</dbReference>
<gene>
    <name evidence="9" type="ordered locus">Mthe_0367</name>
</gene>
<keyword evidence="10" id="KW-1185">Reference proteome</keyword>
<proteinExistence type="inferred from homology"/>
<keyword evidence="6 8" id="KW-0472">Membrane</keyword>
<reference evidence="9 10" key="1">
    <citation type="submission" date="2006-10" db="EMBL/GenBank/DDBJ databases">
        <title>Complete sequence of Methanosaeta thermophila PT.</title>
        <authorList>
            <consortium name="US DOE Joint Genome Institute"/>
            <person name="Copeland A."/>
            <person name="Lucas S."/>
            <person name="Lapidus A."/>
            <person name="Barry K."/>
            <person name="Detter J.C."/>
            <person name="Glavina del Rio T."/>
            <person name="Hammon N."/>
            <person name="Israni S."/>
            <person name="Pitluck S."/>
            <person name="Chain P."/>
            <person name="Malfatti S."/>
            <person name="Shin M."/>
            <person name="Vergez L."/>
            <person name="Schmutz J."/>
            <person name="Larimer F."/>
            <person name="Land M."/>
            <person name="Hauser L."/>
            <person name="Kyrpides N."/>
            <person name="Kim E."/>
            <person name="Smith K.S."/>
            <person name="Ingram-Smith C."/>
            <person name="Richardson P."/>
        </authorList>
    </citation>
    <scope>NUCLEOTIDE SEQUENCE [LARGE SCALE GENOMIC DNA]</scope>
    <source>
        <strain evidence="10">DSM 6194 / JCM 14653 / NBRC 101360 / PT</strain>
    </source>
</reference>
<dbReference type="HOGENOM" id="CLU_018808_15_3_2"/>
<evidence type="ECO:0000256" key="6">
    <source>
        <dbReference type="ARBA" id="ARBA00023136"/>
    </source>
</evidence>
<dbReference type="Gene3D" id="1.20.1730.10">
    <property type="entry name" value="Sodium/glucose cotransporter"/>
    <property type="match status" value="1"/>
</dbReference>
<feature type="transmembrane region" description="Helical" evidence="8">
    <location>
        <begin position="54"/>
        <end position="76"/>
    </location>
</feature>
<name>A0B636_METTP</name>
<keyword evidence="5 8" id="KW-1133">Transmembrane helix</keyword>
<evidence type="ECO:0000256" key="2">
    <source>
        <dbReference type="ARBA" id="ARBA00006434"/>
    </source>
</evidence>
<accession>A0B636</accession>
<evidence type="ECO:0000313" key="9">
    <source>
        <dbReference type="EMBL" id="ABK14160.1"/>
    </source>
</evidence>
<evidence type="ECO:0000256" key="8">
    <source>
        <dbReference type="SAM" id="Phobius"/>
    </source>
</evidence>
<dbReference type="GO" id="GO:0005886">
    <property type="term" value="C:plasma membrane"/>
    <property type="evidence" value="ECO:0007669"/>
    <property type="project" value="TreeGrafter"/>
</dbReference>
<keyword evidence="3" id="KW-0813">Transport</keyword>
<dbReference type="EMBL" id="CP000477">
    <property type="protein sequence ID" value="ABK14160.1"/>
    <property type="molecule type" value="Genomic_DNA"/>
</dbReference>
<organism evidence="9 10">
    <name type="scientific">Methanothrix thermoacetophila (strain DSM 6194 / JCM 14653 / NBRC 101360 / PT)</name>
    <name type="common">Methanosaeta thermophila</name>
    <dbReference type="NCBI Taxonomy" id="349307"/>
    <lineage>
        <taxon>Archaea</taxon>
        <taxon>Methanobacteriati</taxon>
        <taxon>Methanobacteriota</taxon>
        <taxon>Stenosarchaea group</taxon>
        <taxon>Methanomicrobia</taxon>
        <taxon>Methanotrichales</taxon>
        <taxon>Methanotrichaceae</taxon>
        <taxon>Methanothrix</taxon>
    </lineage>
</organism>
<dbReference type="Proteomes" id="UP000000674">
    <property type="component" value="Chromosome"/>
</dbReference>
<dbReference type="GO" id="GO:0022857">
    <property type="term" value="F:transmembrane transporter activity"/>
    <property type="evidence" value="ECO:0007669"/>
    <property type="project" value="InterPro"/>
</dbReference>
<dbReference type="AlphaFoldDB" id="A0B636"/>
<evidence type="ECO:0000256" key="1">
    <source>
        <dbReference type="ARBA" id="ARBA00004141"/>
    </source>
</evidence>
<protein>
    <submittedName>
        <fullName evidence="9">Na+/solute symporter</fullName>
    </submittedName>
</protein>
<comment type="similarity">
    <text evidence="2 7">Belongs to the sodium:solute symporter (SSF) (TC 2.A.21) family.</text>
</comment>
<evidence type="ECO:0000256" key="5">
    <source>
        <dbReference type="ARBA" id="ARBA00022989"/>
    </source>
</evidence>
<feature type="transmembrane region" description="Helical" evidence="8">
    <location>
        <begin position="420"/>
        <end position="438"/>
    </location>
</feature>
<evidence type="ECO:0000256" key="3">
    <source>
        <dbReference type="ARBA" id="ARBA00022448"/>
    </source>
</evidence>
<feature type="transmembrane region" description="Helical" evidence="8">
    <location>
        <begin position="158"/>
        <end position="174"/>
    </location>
</feature>
<dbReference type="STRING" id="349307.Mthe_0367"/>
<dbReference type="InterPro" id="IPR001734">
    <property type="entry name" value="Na/solute_symporter"/>
</dbReference>
<dbReference type="PANTHER" id="PTHR48086:SF7">
    <property type="entry name" value="SODIUM-SOLUTE SYMPORTER-RELATED"/>
    <property type="match status" value="1"/>
</dbReference>
<evidence type="ECO:0000256" key="7">
    <source>
        <dbReference type="RuleBase" id="RU362091"/>
    </source>
</evidence>
<feature type="transmembrane region" description="Helical" evidence="8">
    <location>
        <begin position="367"/>
        <end position="388"/>
    </location>
</feature>
<sequence length="446" mass="47300">MFTISFVGMHDGHLMLIPILLYLLITAFLGYLVRSERSWNDFFLGGRGFGTLHITGSLVATILGASSTIGLVGLGYSRGLPGAWWLLSGALGLLVLSKVAHAVRRTGARTLPDLIGIFYGSSAKKTASILILISWLGVIAAQIVAAGRIMGALFGHDWFWMSAMAVVLVAYTAHGGQRAVVRTDLWQIYVILAGVILMFAICLRSAPEALNRLEFPMSEQMSLQDIISMVVVVGSMYLIGPDIYSRVLSARNPESARVAAIFSAMIIIPLAFVITSIGIFAQHLLPDIRPEDALPLLITDILPPWAGGVVAAAFLAAVMSSADTSLLTASSILTLDLGLGSGVRARWLAALFIGTCSMLLAMSTPGIISTLMLAYTVFSGGFLVPVIAGFHRERLGLTQSSATAGMLCGGATSLLLAEVFPLSGICVSALTMAIVSAVEKRRRVTE</sequence>
<dbReference type="PROSITE" id="PS50283">
    <property type="entry name" value="NA_SOLUT_SYMP_3"/>
    <property type="match status" value="1"/>
</dbReference>
<feature type="transmembrane region" description="Helical" evidence="8">
    <location>
        <begin position="127"/>
        <end position="146"/>
    </location>
</feature>
<dbReference type="KEGG" id="mtp:Mthe_0367"/>
<keyword evidence="4 8" id="KW-0812">Transmembrane</keyword>
<dbReference type="CDD" id="cd10322">
    <property type="entry name" value="SLC5sbd"/>
    <property type="match status" value="1"/>
</dbReference>